<dbReference type="InterPro" id="IPR029033">
    <property type="entry name" value="His_PPase_superfam"/>
</dbReference>
<name>A0A2M8RYQ2_9PAST</name>
<dbReference type="AlphaFoldDB" id="A0A2M8RYQ2"/>
<dbReference type="OrthoDB" id="92610at2"/>
<accession>A0A2M8RYQ2</accession>
<dbReference type="PANTHER" id="PTHR20935:SF1">
    <property type="entry name" value="SLL1549 PROTEIN"/>
    <property type="match status" value="1"/>
</dbReference>
<keyword evidence="3" id="KW-1185">Reference proteome</keyword>
<reference evidence="2 3" key="1">
    <citation type="submission" date="2017-11" db="EMBL/GenBank/DDBJ databases">
        <title>Reclassification of Bisgaard taxon 5 as Caviibacterium pharyngocola gen. nov., sp. nov.</title>
        <authorList>
            <person name="Christensen H."/>
        </authorList>
    </citation>
    <scope>NUCLEOTIDE SEQUENCE [LARGE SCALE GENOMIC DNA]</scope>
    <source>
        <strain evidence="2 3">7_3</strain>
    </source>
</reference>
<evidence type="ECO:0000256" key="1">
    <source>
        <dbReference type="ARBA" id="ARBA00022801"/>
    </source>
</evidence>
<proteinExistence type="predicted"/>
<sequence length="154" mass="17156">MKIFIMRHGEAAVVAQSDQERRLTTRGQLQANSQGNWLKSVESRFDKVIVSPYVRAQETFAQINQVFENQLINVLETWDGITPYGIGTNVADYLSVLAAQGKERVLLVSHLPLVGEIIAELCGKNPASFYPATIVGVEWDGQHQGKVVEIKYPD</sequence>
<protein>
    <submittedName>
        <fullName evidence="2">Phosphohistidine phosphatase SixA</fullName>
    </submittedName>
</protein>
<dbReference type="RefSeq" id="WP_100295607.1">
    <property type="nucleotide sequence ID" value="NZ_PHGZ01000003.1"/>
</dbReference>
<gene>
    <name evidence="2" type="primary">sixA</name>
    <name evidence="2" type="ORF">CVP04_00720</name>
</gene>
<dbReference type="InterPro" id="IPR051021">
    <property type="entry name" value="Mito_Ser/Thr_phosphatase"/>
</dbReference>
<dbReference type="GO" id="GO:0101006">
    <property type="term" value="F:protein histidine phosphatase activity"/>
    <property type="evidence" value="ECO:0007669"/>
    <property type="project" value="InterPro"/>
</dbReference>
<organism evidence="2 3">
    <name type="scientific">Caviibacterium pharyngocola</name>
    <dbReference type="NCBI Taxonomy" id="28159"/>
    <lineage>
        <taxon>Bacteria</taxon>
        <taxon>Pseudomonadati</taxon>
        <taxon>Pseudomonadota</taxon>
        <taxon>Gammaproteobacteria</taxon>
        <taxon>Pasteurellales</taxon>
        <taxon>Pasteurellaceae</taxon>
        <taxon>Caviibacterium</taxon>
    </lineage>
</organism>
<dbReference type="SMART" id="SM00855">
    <property type="entry name" value="PGAM"/>
    <property type="match status" value="1"/>
</dbReference>
<dbReference type="GO" id="GO:0005737">
    <property type="term" value="C:cytoplasm"/>
    <property type="evidence" value="ECO:0007669"/>
    <property type="project" value="InterPro"/>
</dbReference>
<dbReference type="Proteomes" id="UP000230282">
    <property type="component" value="Unassembled WGS sequence"/>
</dbReference>
<keyword evidence="1" id="KW-0378">Hydrolase</keyword>
<evidence type="ECO:0000313" key="3">
    <source>
        <dbReference type="Proteomes" id="UP000230282"/>
    </source>
</evidence>
<dbReference type="EMBL" id="PHGZ01000003">
    <property type="protein sequence ID" value="PJG84011.1"/>
    <property type="molecule type" value="Genomic_DNA"/>
</dbReference>
<evidence type="ECO:0000313" key="2">
    <source>
        <dbReference type="EMBL" id="PJG84011.1"/>
    </source>
</evidence>
<dbReference type="Pfam" id="PF00300">
    <property type="entry name" value="His_Phos_1"/>
    <property type="match status" value="1"/>
</dbReference>
<dbReference type="PANTHER" id="PTHR20935">
    <property type="entry name" value="PHOSPHOGLYCERATE MUTASE-RELATED"/>
    <property type="match status" value="1"/>
</dbReference>
<comment type="caution">
    <text evidence="2">The sequence shown here is derived from an EMBL/GenBank/DDBJ whole genome shotgun (WGS) entry which is preliminary data.</text>
</comment>
<dbReference type="InterPro" id="IPR013078">
    <property type="entry name" value="His_Pase_superF_clade-1"/>
</dbReference>
<dbReference type="Gene3D" id="3.40.50.1240">
    <property type="entry name" value="Phosphoglycerate mutase-like"/>
    <property type="match status" value="1"/>
</dbReference>
<dbReference type="InterPro" id="IPR004449">
    <property type="entry name" value="SixA"/>
</dbReference>
<dbReference type="CDD" id="cd07067">
    <property type="entry name" value="HP_PGM_like"/>
    <property type="match status" value="1"/>
</dbReference>
<dbReference type="NCBIfam" id="TIGR00249">
    <property type="entry name" value="sixA"/>
    <property type="match status" value="1"/>
</dbReference>
<dbReference type="SUPFAM" id="SSF53254">
    <property type="entry name" value="Phosphoglycerate mutase-like"/>
    <property type="match status" value="1"/>
</dbReference>